<feature type="region of interest" description="Disordered" evidence="5">
    <location>
        <begin position="700"/>
        <end position="882"/>
    </location>
</feature>
<evidence type="ECO:0000259" key="6">
    <source>
        <dbReference type="PROSITE" id="PS50016"/>
    </source>
</evidence>
<feature type="compositionally biased region" description="Basic and acidic residues" evidence="5">
    <location>
        <begin position="1043"/>
        <end position="1053"/>
    </location>
</feature>
<dbReference type="SMART" id="SM00249">
    <property type="entry name" value="PHD"/>
    <property type="match status" value="1"/>
</dbReference>
<feature type="compositionally biased region" description="Basic residues" evidence="5">
    <location>
        <begin position="1261"/>
        <end position="1284"/>
    </location>
</feature>
<feature type="region of interest" description="Disordered" evidence="5">
    <location>
        <begin position="1547"/>
        <end position="1590"/>
    </location>
</feature>
<feature type="compositionally biased region" description="Basic residues" evidence="5">
    <location>
        <begin position="1318"/>
        <end position="1381"/>
    </location>
</feature>
<feature type="compositionally biased region" description="Polar residues" evidence="5">
    <location>
        <begin position="749"/>
        <end position="761"/>
    </location>
</feature>
<feature type="region of interest" description="Disordered" evidence="5">
    <location>
        <begin position="1"/>
        <end position="42"/>
    </location>
</feature>
<feature type="compositionally biased region" description="Polar residues" evidence="5">
    <location>
        <begin position="788"/>
        <end position="809"/>
    </location>
</feature>
<feature type="region of interest" description="Disordered" evidence="5">
    <location>
        <begin position="357"/>
        <end position="408"/>
    </location>
</feature>
<dbReference type="Pfam" id="PF13639">
    <property type="entry name" value="zf-RING_2"/>
    <property type="match status" value="1"/>
</dbReference>
<dbReference type="SUPFAM" id="SSF57850">
    <property type="entry name" value="RING/U-box"/>
    <property type="match status" value="1"/>
</dbReference>
<dbReference type="CDD" id="cd16635">
    <property type="entry name" value="mRING-HC-C3HC3D_PHRF1"/>
    <property type="match status" value="1"/>
</dbReference>
<name>A0A6J2YWR2_SITOR</name>
<keyword evidence="1" id="KW-0479">Metal-binding</keyword>
<feature type="domain" description="RING-type" evidence="7">
    <location>
        <begin position="175"/>
        <end position="216"/>
    </location>
</feature>
<dbReference type="PROSITE" id="PS50089">
    <property type="entry name" value="ZF_RING_2"/>
    <property type="match status" value="1"/>
</dbReference>
<dbReference type="GO" id="GO:0008270">
    <property type="term" value="F:zinc ion binding"/>
    <property type="evidence" value="ECO:0007669"/>
    <property type="project" value="UniProtKB-KW"/>
</dbReference>
<feature type="region of interest" description="Disordered" evidence="5">
    <location>
        <begin position="1616"/>
        <end position="1730"/>
    </location>
</feature>
<organism evidence="8 9">
    <name type="scientific">Sitophilus oryzae</name>
    <name type="common">Rice weevil</name>
    <name type="synonym">Curculio oryzae</name>
    <dbReference type="NCBI Taxonomy" id="7048"/>
    <lineage>
        <taxon>Eukaryota</taxon>
        <taxon>Metazoa</taxon>
        <taxon>Ecdysozoa</taxon>
        <taxon>Arthropoda</taxon>
        <taxon>Hexapoda</taxon>
        <taxon>Insecta</taxon>
        <taxon>Pterygota</taxon>
        <taxon>Neoptera</taxon>
        <taxon>Endopterygota</taxon>
        <taxon>Coleoptera</taxon>
        <taxon>Polyphaga</taxon>
        <taxon>Cucujiformia</taxon>
        <taxon>Curculionidae</taxon>
        <taxon>Dryophthorinae</taxon>
        <taxon>Sitophilus</taxon>
    </lineage>
</organism>
<feature type="compositionally biased region" description="Acidic residues" evidence="5">
    <location>
        <begin position="1028"/>
        <end position="1042"/>
    </location>
</feature>
<proteinExistence type="predicted"/>
<dbReference type="InterPro" id="IPR001841">
    <property type="entry name" value="Znf_RING"/>
</dbReference>
<feature type="compositionally biased region" description="Basic and acidic residues" evidence="5">
    <location>
        <begin position="1061"/>
        <end position="1072"/>
    </location>
</feature>
<protein>
    <submittedName>
        <fullName evidence="9">PHD and RING finger domain-containing protein 1 isoform X1</fullName>
    </submittedName>
</protein>
<dbReference type="SMART" id="SM00184">
    <property type="entry name" value="RING"/>
    <property type="match status" value="2"/>
</dbReference>
<dbReference type="PROSITE" id="PS01359">
    <property type="entry name" value="ZF_PHD_1"/>
    <property type="match status" value="1"/>
</dbReference>
<feature type="compositionally biased region" description="Acidic residues" evidence="5">
    <location>
        <begin position="132"/>
        <end position="144"/>
    </location>
</feature>
<dbReference type="PROSITE" id="PS50016">
    <property type="entry name" value="ZF_PHD_2"/>
    <property type="match status" value="1"/>
</dbReference>
<feature type="compositionally biased region" description="Polar residues" evidence="5">
    <location>
        <begin position="820"/>
        <end position="832"/>
    </location>
</feature>
<keyword evidence="3" id="KW-0862">Zinc</keyword>
<feature type="region of interest" description="Disordered" evidence="5">
    <location>
        <begin position="1008"/>
        <end position="1512"/>
    </location>
</feature>
<feature type="compositionally biased region" description="Basic and acidic residues" evidence="5">
    <location>
        <begin position="1156"/>
        <end position="1191"/>
    </location>
</feature>
<dbReference type="KEGG" id="soy:115891330"/>
<dbReference type="PANTHER" id="PTHR12618:SF20">
    <property type="entry name" value="PHD AND RING FINGER DOMAIN-CONTAINING PROTEIN 1"/>
    <property type="match status" value="1"/>
</dbReference>
<evidence type="ECO:0000256" key="5">
    <source>
        <dbReference type="SAM" id="MobiDB-lite"/>
    </source>
</evidence>
<evidence type="ECO:0000256" key="3">
    <source>
        <dbReference type="ARBA" id="ARBA00022833"/>
    </source>
</evidence>
<dbReference type="OrthoDB" id="1935339at2759"/>
<feature type="domain" description="PHD-type" evidence="6">
    <location>
        <begin position="253"/>
        <end position="303"/>
    </location>
</feature>
<dbReference type="PROSITE" id="PS00518">
    <property type="entry name" value="ZF_RING_1"/>
    <property type="match status" value="1"/>
</dbReference>
<gene>
    <name evidence="9" type="primary">LOC115891330</name>
</gene>
<feature type="compositionally biased region" description="Pro residues" evidence="5">
    <location>
        <begin position="1630"/>
        <end position="1643"/>
    </location>
</feature>
<dbReference type="InterPro" id="IPR019787">
    <property type="entry name" value="Znf_PHD-finger"/>
</dbReference>
<feature type="compositionally biased region" description="Polar residues" evidence="5">
    <location>
        <begin position="1883"/>
        <end position="1905"/>
    </location>
</feature>
<dbReference type="InterPro" id="IPR001965">
    <property type="entry name" value="Znf_PHD"/>
</dbReference>
<feature type="compositionally biased region" description="Basic and acidic residues" evidence="5">
    <location>
        <begin position="1481"/>
        <end position="1503"/>
    </location>
</feature>
<feature type="compositionally biased region" description="Polar residues" evidence="5">
    <location>
        <begin position="25"/>
        <end position="41"/>
    </location>
</feature>
<feature type="compositionally biased region" description="Basic residues" evidence="5">
    <location>
        <begin position="1297"/>
        <end position="1307"/>
    </location>
</feature>
<sequence>MSSDESEVYPHKRKRKIRRLPDDSPASTSSGSPILGSTSCNRRNRAAVLNISSDSNNSDISELIAQKRKVNRLISNSDSSLVESDSSPLISKRSKKLKKVIISTSDSSSDSDSDIITVRKTKNIAPLSMTDSESESEWESESGDEISKKSGNSNNIVPEEKCIDSDSSDGQSEKCPICLLSFRLQEIGIPENCEHNFCLECIQEWSKNMNTCPVDRKEYNLIIVKNSLAGNVINQIYIEKPEIQNEMNIIEDPTFCEICGSNEHEDRLLLCDGCDLGFHLYCLNPPLDEVPDGAWYCNECGPGVNLNIDMEEVAGLYEDAEEHFGQIVIGHRRQPSARLIPRTRQSERVRRRILNNRNERYQLQNSMEERASTSTEQLAGNIVSSSTGLNRKKKRQKKKRRKSKKPRYQTVYVLDSLTGEAVPVKKLVKRKSRKRRNKRKSLPSVELLKNTVKKRLSAQLGICVPKNVPQFLPDVKIANEGHNSIRHNRHVVGIPNVDLFGTQNRLDNYYSHSDDEDIFYRGSGGEVSTLSARRVPNASDAMALRRNLRRKTVINVPTVSSSTDVLGSIMQSQEKMLSRNSIMTVDSAGKLKIENKGGSILNNNTFTKPNFNSYVVKKTPYGNSTNTGGGGGYSSNQDWSNSRMYHSVNSQDTYYGASSSNYNQASNVSGTDRINSDDQTNDVPQDYTQRTLCEAELLQEAEEKGKNTPDGSTPISESELDIYSDIENETVSTSKVDDDFKPPSPPNSPIFQTSHMQSKTPNTDEDNDSESGMVIDTEKVSEEIKEPVTSTVEYSEQLYSPEQPTSSPGYITYSPGEPTDSPTQSLNQSTNEEPPDDTEIQSETVQSTEQTDINSELTENKPQLEKPDDDEDSNDGCPNFSIYSRTSKTVALTTDITLAPSTTDITAPNSTNENIIQSSITSANESVTQPFVTDSTVNDESKSTIKESMESHLPLNSNVSLEKAVFSAAFSSIGVLYSDSEDESVVKKNGSFAISDIKDMTEDILSEEERSYTPLLDEKTEKPKEGLEGLDTELISDEDRNDFDESHDLKTISDGDALEINAKESELDLRPEDFEEGEIVDKNKEKVSIPTTSSDPDQNKEIDEDEGKNIDDDKKEESVSKKKKKNPIKDVNDLKDKNSNKENENKRSSFKKLSRTNKDRNYRDTYKSRSKSKDRELTEFRNKSPDKNARKETKRKKEKRRELERYNVRALIADKPRPPPKDQFGRDLRHTVSRSRSRSKSYTPPIVHRSQSPSINEIRRSSSKRNSRSTSRKKSVSKERTHRSVSRDRTLSNSKDKTHKRKARSRNRKSESRLRSNSGRRRTDRSKYKKRKRSRSKTRKRNKSKERYRTKSKKRLQRSKSRSNSRIRSRSRSLSTKRRRHDWTPSFSRSPSLPIRHISPSWTPPRVDNTQALRNQNLTVILNNKNNNAAKKRKKDKRSKEKKGATSKKRRRDRERTPPPSKEVFASGDNILVSVSFNSENETRDVTTRERRRKEIISEDPKKNKDRRVRNKRDLTGVKPVAIIDLERSPFQEILESPKDIIVLSDSDNNETDNRNIQNICDSSQQVASPERTPTYSMGPKTPPEPSVKFSLLAKPPQLRAISNPLHEPDEAIEEDMQPEMSSTTHKGPNTPPEEPPTSPPSSPDAYDPYEPTKSRSPTPEPLQLPNCSGNEQSLQESLDNKTNTDNILEKTGQTPDVLKSLTPPIADIQPADSQSSIQEISDSKSPDQQQRIGVVINQTIQPANSKPVAQTIPFSSVPTSIVTSTPVSTSLSTSRINFLSSTVITLQSNIPQRIVLPNQVKSSPVKISPTKAAVKSTPIKPMQLKSINKSKKNTRNQNGTNLEDVNLDFDSPYSPGSSDYDDLFEPPSDPPIAAVKAKSISKPKSNSSQKHQSTFDTLFGSPNYNKKKNTEKRIHGSKKNVLPTKTKQIGVKIDEDSLKILEDLPNSAVEMQVKDKFLKKLNRQERVVEEVKLVLKPYYNKKKITKDEYKDIMRRAVPKICHNKSGEINPIKIRTLIEAYVKKIKHSKKVTSSSSLPQKVV</sequence>
<dbReference type="InterPro" id="IPR019786">
    <property type="entry name" value="Zinc_finger_PHD-type_CS"/>
</dbReference>
<evidence type="ECO:0000313" key="8">
    <source>
        <dbReference type="Proteomes" id="UP000504635"/>
    </source>
</evidence>
<dbReference type="InParanoid" id="A0A6J2YWR2"/>
<evidence type="ECO:0000256" key="1">
    <source>
        <dbReference type="ARBA" id="ARBA00022723"/>
    </source>
</evidence>
<dbReference type="RefSeq" id="XP_030767636.1">
    <property type="nucleotide sequence ID" value="XM_030911776.1"/>
</dbReference>
<feature type="compositionally biased region" description="Acidic residues" evidence="5">
    <location>
        <begin position="718"/>
        <end position="728"/>
    </location>
</feature>
<feature type="compositionally biased region" description="Polar residues" evidence="5">
    <location>
        <begin position="1666"/>
        <end position="1695"/>
    </location>
</feature>
<evidence type="ECO:0000256" key="2">
    <source>
        <dbReference type="ARBA" id="ARBA00022771"/>
    </source>
</evidence>
<feature type="compositionally biased region" description="Polar residues" evidence="5">
    <location>
        <begin position="361"/>
        <end position="389"/>
    </location>
</feature>
<feature type="compositionally biased region" description="Basic residues" evidence="5">
    <location>
        <begin position="1906"/>
        <end position="1919"/>
    </location>
</feature>
<feature type="region of interest" description="Disordered" evidence="5">
    <location>
        <begin position="1806"/>
        <end position="1919"/>
    </location>
</feature>
<feature type="compositionally biased region" description="Polar residues" evidence="5">
    <location>
        <begin position="1555"/>
        <end position="1576"/>
    </location>
</feature>
<dbReference type="CDD" id="cd15536">
    <property type="entry name" value="PHD_PHRF1"/>
    <property type="match status" value="1"/>
</dbReference>
<dbReference type="FunCoup" id="A0A6J2YWR2">
    <property type="interactions" value="692"/>
</dbReference>
<feature type="region of interest" description="Disordered" evidence="5">
    <location>
        <begin position="126"/>
        <end position="171"/>
    </location>
</feature>
<dbReference type="SUPFAM" id="SSF57903">
    <property type="entry name" value="FYVE/PHD zinc finger"/>
    <property type="match status" value="1"/>
</dbReference>
<keyword evidence="2 4" id="KW-0863">Zinc-finger</keyword>
<keyword evidence="8" id="KW-1185">Reference proteome</keyword>
<evidence type="ECO:0000256" key="4">
    <source>
        <dbReference type="PROSITE-ProRule" id="PRU00175"/>
    </source>
</evidence>
<evidence type="ECO:0000259" key="7">
    <source>
        <dbReference type="PROSITE" id="PS50089"/>
    </source>
</evidence>
<dbReference type="Pfam" id="PF00628">
    <property type="entry name" value="PHD"/>
    <property type="match status" value="1"/>
</dbReference>
<dbReference type="InterPro" id="IPR013083">
    <property type="entry name" value="Znf_RING/FYVE/PHD"/>
</dbReference>
<dbReference type="InterPro" id="IPR017907">
    <property type="entry name" value="Znf_RING_CS"/>
</dbReference>
<feature type="compositionally biased region" description="Basic and acidic residues" evidence="5">
    <location>
        <begin position="1200"/>
        <end position="1230"/>
    </location>
</feature>
<feature type="region of interest" description="Disordered" evidence="5">
    <location>
        <begin position="656"/>
        <end position="684"/>
    </location>
</feature>
<dbReference type="InterPro" id="IPR011011">
    <property type="entry name" value="Znf_FYVE_PHD"/>
</dbReference>
<dbReference type="GeneID" id="115891330"/>
<dbReference type="Pfam" id="PF23030">
    <property type="entry name" value="SCAF11-like_C"/>
    <property type="match status" value="1"/>
</dbReference>
<feature type="compositionally biased region" description="Basic and acidic residues" evidence="5">
    <location>
        <begin position="1285"/>
        <end position="1296"/>
    </location>
</feature>
<feature type="compositionally biased region" description="Polar residues" evidence="5">
    <location>
        <begin position="1408"/>
        <end position="1422"/>
    </location>
</feature>
<accession>A0A6J2YWR2</accession>
<feature type="compositionally biased region" description="Basic and acidic residues" evidence="5">
    <location>
        <begin position="776"/>
        <end position="786"/>
    </location>
</feature>
<dbReference type="Proteomes" id="UP000504635">
    <property type="component" value="Unplaced"/>
</dbReference>
<feature type="compositionally biased region" description="Basic and acidic residues" evidence="5">
    <location>
        <begin position="1097"/>
        <end position="1120"/>
    </location>
</feature>
<evidence type="ECO:0000313" key="9">
    <source>
        <dbReference type="RefSeq" id="XP_030767636.1"/>
    </source>
</evidence>
<dbReference type="InterPro" id="IPR047157">
    <property type="entry name" value="PHRF1/Atg35"/>
</dbReference>
<feature type="compositionally biased region" description="Basic and acidic residues" evidence="5">
    <location>
        <begin position="1008"/>
        <end position="1027"/>
    </location>
</feature>
<feature type="compositionally biased region" description="Basic and acidic residues" evidence="5">
    <location>
        <begin position="1127"/>
        <end position="1147"/>
    </location>
</feature>
<feature type="compositionally biased region" description="Basic residues" evidence="5">
    <location>
        <begin position="390"/>
        <end position="407"/>
    </location>
</feature>
<dbReference type="Gene3D" id="2.30.30.1150">
    <property type="match status" value="1"/>
</dbReference>
<feature type="compositionally biased region" description="Polar residues" evidence="5">
    <location>
        <begin position="841"/>
        <end position="857"/>
    </location>
</feature>
<dbReference type="Gene3D" id="3.30.40.10">
    <property type="entry name" value="Zinc/RING finger domain, C3HC4 (zinc finger)"/>
    <property type="match status" value="1"/>
</dbReference>
<dbReference type="PANTHER" id="PTHR12618">
    <property type="entry name" value="PHD AND RING FINGER DOMAIN-CONTAINING PROTEIN 1"/>
    <property type="match status" value="1"/>
</dbReference>
<dbReference type="InterPro" id="IPR057031">
    <property type="entry name" value="SFR19-like_C"/>
</dbReference>
<reference evidence="9" key="1">
    <citation type="submission" date="2025-08" db="UniProtKB">
        <authorList>
            <consortium name="RefSeq"/>
        </authorList>
    </citation>
    <scope>IDENTIFICATION</scope>
    <source>
        <tissue evidence="9">Gonads</tissue>
    </source>
</reference>